<accession>A0A068V4Q2</accession>
<gene>
    <name evidence="1" type="ORF">GSCOC_T00015433001</name>
</gene>
<evidence type="ECO:0000313" key="2">
    <source>
        <dbReference type="Proteomes" id="UP000295252"/>
    </source>
</evidence>
<dbReference type="Proteomes" id="UP000295252">
    <property type="component" value="Chromosome I"/>
</dbReference>
<reference evidence="2" key="1">
    <citation type="journal article" date="2014" name="Science">
        <title>The coffee genome provides insight into the convergent evolution of caffeine biosynthesis.</title>
        <authorList>
            <person name="Denoeud F."/>
            <person name="Carretero-Paulet L."/>
            <person name="Dereeper A."/>
            <person name="Droc G."/>
            <person name="Guyot R."/>
            <person name="Pietrella M."/>
            <person name="Zheng C."/>
            <person name="Alberti A."/>
            <person name="Anthony F."/>
            <person name="Aprea G."/>
            <person name="Aury J.M."/>
            <person name="Bento P."/>
            <person name="Bernard M."/>
            <person name="Bocs S."/>
            <person name="Campa C."/>
            <person name="Cenci A."/>
            <person name="Combes M.C."/>
            <person name="Crouzillat D."/>
            <person name="Da Silva C."/>
            <person name="Daddiego L."/>
            <person name="De Bellis F."/>
            <person name="Dussert S."/>
            <person name="Garsmeur O."/>
            <person name="Gayraud T."/>
            <person name="Guignon V."/>
            <person name="Jahn K."/>
            <person name="Jamilloux V."/>
            <person name="Joet T."/>
            <person name="Labadie K."/>
            <person name="Lan T."/>
            <person name="Leclercq J."/>
            <person name="Lepelley M."/>
            <person name="Leroy T."/>
            <person name="Li L.T."/>
            <person name="Librado P."/>
            <person name="Lopez L."/>
            <person name="Munoz A."/>
            <person name="Noel B."/>
            <person name="Pallavicini A."/>
            <person name="Perrotta G."/>
            <person name="Poncet V."/>
            <person name="Pot D."/>
            <person name="Priyono X."/>
            <person name="Rigoreau M."/>
            <person name="Rouard M."/>
            <person name="Rozas J."/>
            <person name="Tranchant-Dubreuil C."/>
            <person name="VanBuren R."/>
            <person name="Zhang Q."/>
            <person name="Andrade A.C."/>
            <person name="Argout X."/>
            <person name="Bertrand B."/>
            <person name="de Kochko A."/>
            <person name="Graziosi G."/>
            <person name="Henry R.J."/>
            <person name="Jayarama X."/>
            <person name="Ming R."/>
            <person name="Nagai C."/>
            <person name="Rounsley S."/>
            <person name="Sankoff D."/>
            <person name="Giuliano G."/>
            <person name="Albert V.A."/>
            <person name="Wincker P."/>
            <person name="Lashermes P."/>
        </authorList>
    </citation>
    <scope>NUCLEOTIDE SEQUENCE [LARGE SCALE GENOMIC DNA]</scope>
    <source>
        <strain evidence="2">cv. DH200-94</strain>
    </source>
</reference>
<protein>
    <submittedName>
        <fullName evidence="1">Uncharacterized protein</fullName>
    </submittedName>
</protein>
<keyword evidence="2" id="KW-1185">Reference proteome</keyword>
<organism evidence="1 2">
    <name type="scientific">Coffea canephora</name>
    <name type="common">Robusta coffee</name>
    <dbReference type="NCBI Taxonomy" id="49390"/>
    <lineage>
        <taxon>Eukaryota</taxon>
        <taxon>Viridiplantae</taxon>
        <taxon>Streptophyta</taxon>
        <taxon>Embryophyta</taxon>
        <taxon>Tracheophyta</taxon>
        <taxon>Spermatophyta</taxon>
        <taxon>Magnoliopsida</taxon>
        <taxon>eudicotyledons</taxon>
        <taxon>Gunneridae</taxon>
        <taxon>Pentapetalae</taxon>
        <taxon>asterids</taxon>
        <taxon>lamiids</taxon>
        <taxon>Gentianales</taxon>
        <taxon>Rubiaceae</taxon>
        <taxon>Ixoroideae</taxon>
        <taxon>Gardenieae complex</taxon>
        <taxon>Bertiereae - Coffeeae clade</taxon>
        <taxon>Coffeeae</taxon>
        <taxon>Coffea</taxon>
    </lineage>
</organism>
<dbReference type="AlphaFoldDB" id="A0A068V4Q2"/>
<dbReference type="InParanoid" id="A0A068V4Q2"/>
<evidence type="ECO:0000313" key="1">
    <source>
        <dbReference type="EMBL" id="CDP15552.1"/>
    </source>
</evidence>
<name>A0A068V4Q2_COFCA</name>
<sequence>MKVIRFTERGMEIGGILLLPRREEKRGREVGGAKVTLVLSAFWSFSILRIRTFSCLRLGLYKNLGIGSDQNSFHLSVI</sequence>
<dbReference type="Gramene" id="CDP15552">
    <property type="protein sequence ID" value="CDP15552"/>
    <property type="gene ID" value="GSCOC_T00015433001"/>
</dbReference>
<dbReference type="EMBL" id="HG739185">
    <property type="protein sequence ID" value="CDP15552.1"/>
    <property type="molecule type" value="Genomic_DNA"/>
</dbReference>
<proteinExistence type="predicted"/>